<proteinExistence type="predicted"/>
<protein>
    <submittedName>
        <fullName evidence="1">Glycosyltransferase family 4 protein</fullName>
    </submittedName>
</protein>
<comment type="caution">
    <text evidence="1">The sequence shown here is derived from an EMBL/GenBank/DDBJ whole genome shotgun (WGS) entry which is preliminary data.</text>
</comment>
<evidence type="ECO:0000313" key="1">
    <source>
        <dbReference type="EMBL" id="PJE67263.1"/>
    </source>
</evidence>
<dbReference type="Proteomes" id="UP000231474">
    <property type="component" value="Unassembled WGS sequence"/>
</dbReference>
<dbReference type="GO" id="GO:0016740">
    <property type="term" value="F:transferase activity"/>
    <property type="evidence" value="ECO:0007669"/>
    <property type="project" value="UniProtKB-KW"/>
</dbReference>
<keyword evidence="1" id="KW-0808">Transferase</keyword>
<reference evidence="2" key="1">
    <citation type="submission" date="2017-09" db="EMBL/GenBank/DDBJ databases">
        <title>Depth-based differentiation of microbial function through sediment-hosted aquifers and enrichment of novel symbionts in the deep terrestrial subsurface.</title>
        <authorList>
            <person name="Probst A.J."/>
            <person name="Ladd B."/>
            <person name="Jarett J.K."/>
            <person name="Geller-Mcgrath D.E."/>
            <person name="Sieber C.M.K."/>
            <person name="Emerson J.B."/>
            <person name="Anantharaman K."/>
            <person name="Thomas B.C."/>
            <person name="Malmstrom R."/>
            <person name="Stieglmeier M."/>
            <person name="Klingl A."/>
            <person name="Woyke T."/>
            <person name="Ryan C.M."/>
            <person name="Banfield J.F."/>
        </authorList>
    </citation>
    <scope>NUCLEOTIDE SEQUENCE [LARGE SCALE GENOMIC DNA]</scope>
</reference>
<dbReference type="EMBL" id="PFEK01000065">
    <property type="protein sequence ID" value="PJE67263.1"/>
    <property type="molecule type" value="Genomic_DNA"/>
</dbReference>
<dbReference type="AlphaFoldDB" id="A0A2M8L2W5"/>
<gene>
    <name evidence="1" type="ORF">COU95_03255</name>
</gene>
<organism evidence="1 2">
    <name type="scientific">Candidatus Shapirobacteria bacterium CG10_big_fil_rev_8_21_14_0_10_40_9</name>
    <dbReference type="NCBI Taxonomy" id="1974888"/>
    <lineage>
        <taxon>Bacteria</taxon>
        <taxon>Candidatus Shapironibacteriota</taxon>
    </lineage>
</organism>
<accession>A0A2M8L2W5</accession>
<feature type="non-terminal residue" evidence="1">
    <location>
        <position position="274"/>
    </location>
</feature>
<name>A0A2M8L2W5_9BACT</name>
<sequence>MKVALVHDYLKGEGGAEQVLLALHEMFPNAPIYTAFSNIKGRKTHFGRKFTKARIVESWLARLPFCDKLISPLRFLLPLIWGSFDFSEYDVVISSASWAVTKGFSSHKTIEICYCHTPPRYLYGYETSRNWQKYWIVRLYASIVNHIMRQYDFRQAQKVTYFIANSRETQARIKKFYRRESKVIYPPVEIKAMTKRRHSSEDYFLAGGRLELPKNFDIIIKACNQLKLPLKIFGIGPQEEYLCSIAGLTVKFLGSVSDEEKDNCYVNCLAYITA</sequence>
<evidence type="ECO:0000313" key="2">
    <source>
        <dbReference type="Proteomes" id="UP000231474"/>
    </source>
</evidence>
<dbReference type="SUPFAM" id="SSF53756">
    <property type="entry name" value="UDP-Glycosyltransferase/glycogen phosphorylase"/>
    <property type="match status" value="1"/>
</dbReference>
<dbReference type="Gene3D" id="3.40.50.2000">
    <property type="entry name" value="Glycogen Phosphorylase B"/>
    <property type="match status" value="1"/>
</dbReference>